<organism evidence="2">
    <name type="scientific">Streptomyces haneummycinicus</name>
    <dbReference type="NCBI Taxonomy" id="3074435"/>
    <lineage>
        <taxon>Bacteria</taxon>
        <taxon>Bacillati</taxon>
        <taxon>Actinomycetota</taxon>
        <taxon>Actinomycetes</taxon>
        <taxon>Kitasatosporales</taxon>
        <taxon>Streptomycetaceae</taxon>
        <taxon>Streptomyces</taxon>
    </lineage>
</organism>
<evidence type="ECO:0000313" key="2">
    <source>
        <dbReference type="EMBL" id="BFO21805.1"/>
    </source>
</evidence>
<dbReference type="Pfam" id="PF19054">
    <property type="entry name" value="DUF5753"/>
    <property type="match status" value="1"/>
</dbReference>
<dbReference type="EMBL" id="AP035768">
    <property type="protein sequence ID" value="BFO21805.1"/>
    <property type="molecule type" value="Genomic_DNA"/>
</dbReference>
<protein>
    <recommendedName>
        <fullName evidence="1">DUF5753 domain-containing protein</fullName>
    </recommendedName>
</protein>
<dbReference type="InterPro" id="IPR043917">
    <property type="entry name" value="DUF5753"/>
</dbReference>
<reference evidence="2" key="1">
    <citation type="submission" date="2024-06" db="EMBL/GenBank/DDBJ databases">
        <authorList>
            <consortium name="consrtm"/>
            <person name="Uemura M."/>
            <person name="Terahara T."/>
        </authorList>
    </citation>
    <scope>NUCLEOTIDE SEQUENCE</scope>
    <source>
        <strain evidence="2">KM77-8</strain>
    </source>
</reference>
<name>A0AAT9HW96_9ACTN</name>
<accession>A0AAT9HW96</accession>
<sequence length="103" mass="11161">MGDRPASRAQLARVLEMSEARSVTVRVIPFDLDDFGGAGSAMVYAGGPVPHLDTVVRDGPNGTLFVDAAAQLSRFRSLFRRVEAASLEAKCSRDFIHQLAKEL</sequence>
<evidence type="ECO:0000259" key="1">
    <source>
        <dbReference type="Pfam" id="PF19054"/>
    </source>
</evidence>
<feature type="domain" description="DUF5753" evidence="1">
    <location>
        <begin position="2"/>
        <end position="97"/>
    </location>
</feature>
<gene>
    <name evidence="2" type="ORF">SHKM778_81930</name>
</gene>
<dbReference type="AlphaFoldDB" id="A0AAT9HW96"/>
<proteinExistence type="predicted"/>
<reference evidence="2" key="2">
    <citation type="submission" date="2024-07" db="EMBL/GenBank/DDBJ databases">
        <title>Streptomyces haneummycinica sp. nov., a new antibiotic-producing actinobacterium isolated from marine sediment.</title>
        <authorList>
            <person name="Uemura M."/>
            <person name="Hamada M."/>
            <person name="Hirano S."/>
            <person name="Kobayashi K."/>
            <person name="Ohshiro T."/>
            <person name="Kobayashi T."/>
            <person name="Terahara T."/>
        </authorList>
    </citation>
    <scope>NUCLEOTIDE SEQUENCE</scope>
    <source>
        <strain evidence="2">KM77-8</strain>
    </source>
</reference>